<comment type="caution">
    <text evidence="3">The sequence shown here is derived from an EMBL/GenBank/DDBJ whole genome shotgun (WGS) entry which is preliminary data.</text>
</comment>
<dbReference type="OrthoDB" id="10069833at2759"/>
<sequence length="652" mass="68979">MATMSEPPVEVNSPSPSQSETSPTKSSKKDKKRAIAARAQGQHKQRIWVTISLSGIKLIDEKTGVIEYEHTVNRISFIARDVTDNRAFGYVCGSEGQHQFFAIKTAQQAEALVVDLKDLFQLIYNLKKKEDAEHQPKGDGEPTENGSPLLNFDDQVSQIKNGIDQMQLFGDMSTPPDIHSPAANNGDYLLDLSSPEMDPLNTCAKRKPFPEETNASSLNFFPEPDPNPFQNDPFSELDQSAPSQSVDSVKPSNQRDGALLGDQSANGTQSGDHLDQLSSQVVASSKVDSNSWSLNGLLGQETTDSVGQPAPVPFAEITGVAPPAPNGLKLDVQSAANKQMDSLLMQTLDSVLLSPPPQSTKGGRGRRNLQLASDNFGSSPLVSATTLPPAQAAHGYPLDLFNAPSTRVSPGLSAPSQATPWGPAPVLSQPGSMPPRLILGPQPNVFGQPAAVWSQPAPFGATSAPSAWGQPTLAPPSVWGQPVPQVNPFGSNPFAPSLPIGLTLAGTSLSPPQPPPRPTPQEAAKPQSNAFTALDPLGDKDKKSVKELFKDFQIAKPPAIPARKGEQSAVPGASGAFGQYFTSKVGVAQDTADHDDFDINQISSVVTNDAPTAAPRQSAGASTPNPFDTMGDPFIVPPAPVSINCFVGLWTV</sequence>
<feature type="region of interest" description="Disordered" evidence="1">
    <location>
        <begin position="131"/>
        <end position="152"/>
    </location>
</feature>
<accession>A0A401Q371</accession>
<organism evidence="3 4">
    <name type="scientific">Scyliorhinus torazame</name>
    <name type="common">Cloudy catshark</name>
    <name type="synonym">Catulus torazame</name>
    <dbReference type="NCBI Taxonomy" id="75743"/>
    <lineage>
        <taxon>Eukaryota</taxon>
        <taxon>Metazoa</taxon>
        <taxon>Chordata</taxon>
        <taxon>Craniata</taxon>
        <taxon>Vertebrata</taxon>
        <taxon>Chondrichthyes</taxon>
        <taxon>Elasmobranchii</taxon>
        <taxon>Galeomorphii</taxon>
        <taxon>Galeoidea</taxon>
        <taxon>Carcharhiniformes</taxon>
        <taxon>Scyliorhinidae</taxon>
        <taxon>Scyliorhinus</taxon>
    </lineage>
</organism>
<dbReference type="SUPFAM" id="SSF50729">
    <property type="entry name" value="PH domain-like"/>
    <property type="match status" value="1"/>
</dbReference>
<evidence type="ECO:0000256" key="1">
    <source>
        <dbReference type="SAM" id="MobiDB-lite"/>
    </source>
</evidence>
<dbReference type="GO" id="GO:0090090">
    <property type="term" value="P:negative regulation of canonical Wnt signaling pathway"/>
    <property type="evidence" value="ECO:0007669"/>
    <property type="project" value="TreeGrafter"/>
</dbReference>
<protein>
    <recommendedName>
        <fullName evidence="2">PID domain-containing protein</fullName>
    </recommendedName>
</protein>
<evidence type="ECO:0000313" key="3">
    <source>
        <dbReference type="EMBL" id="GCB79790.1"/>
    </source>
</evidence>
<evidence type="ECO:0000313" key="4">
    <source>
        <dbReference type="Proteomes" id="UP000288216"/>
    </source>
</evidence>
<keyword evidence="4" id="KW-1185">Reference proteome</keyword>
<dbReference type="Gene3D" id="2.30.29.30">
    <property type="entry name" value="Pleckstrin-homology domain (PH domain)/Phosphotyrosine-binding domain (PTB)"/>
    <property type="match status" value="1"/>
</dbReference>
<feature type="compositionally biased region" description="Basic and acidic residues" evidence="1">
    <location>
        <begin position="131"/>
        <end position="140"/>
    </location>
</feature>
<dbReference type="Pfam" id="PF00640">
    <property type="entry name" value="PID"/>
    <property type="match status" value="1"/>
</dbReference>
<dbReference type="PANTHER" id="PTHR47695">
    <property type="entry name" value="PID DOMAIN-CONTAINING PROTEIN"/>
    <property type="match status" value="1"/>
</dbReference>
<dbReference type="GO" id="GO:0005905">
    <property type="term" value="C:clathrin-coated pit"/>
    <property type="evidence" value="ECO:0007669"/>
    <property type="project" value="TreeGrafter"/>
</dbReference>
<dbReference type="OMA" id="FMSHEPI"/>
<dbReference type="GO" id="GO:0010718">
    <property type="term" value="P:positive regulation of epithelial to mesenchymal transition"/>
    <property type="evidence" value="ECO:0007669"/>
    <property type="project" value="TreeGrafter"/>
</dbReference>
<name>A0A401Q371_SCYTO</name>
<dbReference type="PROSITE" id="PS01179">
    <property type="entry name" value="PID"/>
    <property type="match status" value="1"/>
</dbReference>
<feature type="compositionally biased region" description="Polar residues" evidence="1">
    <location>
        <begin position="228"/>
        <end position="255"/>
    </location>
</feature>
<dbReference type="GO" id="GO:0005737">
    <property type="term" value="C:cytoplasm"/>
    <property type="evidence" value="ECO:0007669"/>
    <property type="project" value="TreeGrafter"/>
</dbReference>
<feature type="domain" description="PID" evidence="2">
    <location>
        <begin position="18"/>
        <end position="133"/>
    </location>
</feature>
<feature type="region of interest" description="Disordered" evidence="1">
    <location>
        <begin position="170"/>
        <end position="273"/>
    </location>
</feature>
<dbReference type="STRING" id="75743.A0A401Q371"/>
<dbReference type="GO" id="GO:0035615">
    <property type="term" value="F:clathrin adaptor activity"/>
    <property type="evidence" value="ECO:0007669"/>
    <property type="project" value="TreeGrafter"/>
</dbReference>
<feature type="compositionally biased region" description="Low complexity" evidence="1">
    <location>
        <begin position="1"/>
        <end position="25"/>
    </location>
</feature>
<gene>
    <name evidence="3" type="ORF">scyTo_0018809</name>
</gene>
<dbReference type="EMBL" id="BFAA01013449">
    <property type="protein sequence ID" value="GCB79790.1"/>
    <property type="molecule type" value="Genomic_DNA"/>
</dbReference>
<dbReference type="InterPro" id="IPR006020">
    <property type="entry name" value="PTB/PI_dom"/>
</dbReference>
<dbReference type="GO" id="GO:0045807">
    <property type="term" value="P:positive regulation of endocytosis"/>
    <property type="evidence" value="ECO:0007669"/>
    <property type="project" value="TreeGrafter"/>
</dbReference>
<feature type="compositionally biased region" description="Polar residues" evidence="1">
    <location>
        <begin position="263"/>
        <end position="273"/>
    </location>
</feature>
<feature type="region of interest" description="Disordered" evidence="1">
    <location>
        <begin position="500"/>
        <end position="538"/>
    </location>
</feature>
<dbReference type="InterPro" id="IPR011993">
    <property type="entry name" value="PH-like_dom_sf"/>
</dbReference>
<dbReference type="AlphaFoldDB" id="A0A401Q371"/>
<dbReference type="PANTHER" id="PTHR47695:SF5">
    <property type="entry name" value="DISABLED HOMOLOG 2"/>
    <property type="match status" value="1"/>
</dbReference>
<dbReference type="GO" id="GO:0038024">
    <property type="term" value="F:cargo receptor activity"/>
    <property type="evidence" value="ECO:0007669"/>
    <property type="project" value="TreeGrafter"/>
</dbReference>
<dbReference type="GO" id="GO:0006898">
    <property type="term" value="P:receptor-mediated endocytosis"/>
    <property type="evidence" value="ECO:0007669"/>
    <property type="project" value="TreeGrafter"/>
</dbReference>
<evidence type="ECO:0000259" key="2">
    <source>
        <dbReference type="PROSITE" id="PS01179"/>
    </source>
</evidence>
<feature type="region of interest" description="Disordered" evidence="1">
    <location>
        <begin position="1"/>
        <end position="39"/>
    </location>
</feature>
<dbReference type="SMART" id="SM00462">
    <property type="entry name" value="PTB"/>
    <property type="match status" value="1"/>
</dbReference>
<dbReference type="Proteomes" id="UP000288216">
    <property type="component" value="Unassembled WGS sequence"/>
</dbReference>
<feature type="compositionally biased region" description="Basic residues" evidence="1">
    <location>
        <begin position="26"/>
        <end position="39"/>
    </location>
</feature>
<reference evidence="3 4" key="1">
    <citation type="journal article" date="2018" name="Nat. Ecol. Evol.">
        <title>Shark genomes provide insights into elasmobranch evolution and the origin of vertebrates.</title>
        <authorList>
            <person name="Hara Y"/>
            <person name="Yamaguchi K"/>
            <person name="Onimaru K"/>
            <person name="Kadota M"/>
            <person name="Koyanagi M"/>
            <person name="Keeley SD"/>
            <person name="Tatsumi K"/>
            <person name="Tanaka K"/>
            <person name="Motone F"/>
            <person name="Kageyama Y"/>
            <person name="Nozu R"/>
            <person name="Adachi N"/>
            <person name="Nishimura O"/>
            <person name="Nakagawa R"/>
            <person name="Tanegashima C"/>
            <person name="Kiyatake I"/>
            <person name="Matsumoto R"/>
            <person name="Murakumo K"/>
            <person name="Nishida K"/>
            <person name="Terakita A"/>
            <person name="Kuratani S"/>
            <person name="Sato K"/>
            <person name="Hyodo S Kuraku.S."/>
        </authorList>
    </citation>
    <scope>NUCLEOTIDE SEQUENCE [LARGE SCALE GENOMIC DNA]</scope>
</reference>
<proteinExistence type="predicted"/>